<keyword evidence="1" id="KW-0472">Membrane</keyword>
<evidence type="ECO:0000256" key="1">
    <source>
        <dbReference type="SAM" id="Phobius"/>
    </source>
</evidence>
<reference evidence="2 3" key="1">
    <citation type="submission" date="2024-02" db="EMBL/GenBank/DDBJ databases">
        <title>Winogradskyella poriferorum JCM 12885.</title>
        <authorList>
            <person name="Zhang D.-F."/>
            <person name="Fu Z.-Y."/>
        </authorList>
    </citation>
    <scope>NUCLEOTIDE SEQUENCE [LARGE SCALE GENOMIC DNA]</scope>
    <source>
        <strain evidence="2 3">JCM 12885</strain>
    </source>
</reference>
<proteinExistence type="predicted"/>
<accession>A0ABU7W7V7</accession>
<dbReference type="EMBL" id="JAZHOU010000003">
    <property type="protein sequence ID" value="MEF3079553.1"/>
    <property type="molecule type" value="Genomic_DNA"/>
</dbReference>
<gene>
    <name evidence="2" type="ORF">V1468_11090</name>
</gene>
<keyword evidence="1" id="KW-0812">Transmembrane</keyword>
<sequence>MRNSKYRQLGIPSLFIVGGGFAILFLIGLFVLNYNNYRETNAGYSYSDLKDRYPVIEDIETYDFMNHTLFDGDSILTDSMEFMKLNCFSLKHSSDLKSFINSISDSLLSSSDKKFMRNQLTDEVYLWDNERLINAWCLIPSDFAKINRSDTTDYWEEFRANFGKYGHHHYSRPIFNQDKNICVIEHSGQGDWLMGSGDILLFKKVNGNWRLLKEENLWIS</sequence>
<evidence type="ECO:0000313" key="3">
    <source>
        <dbReference type="Proteomes" id="UP001356704"/>
    </source>
</evidence>
<keyword evidence="3" id="KW-1185">Reference proteome</keyword>
<keyword evidence="1" id="KW-1133">Transmembrane helix</keyword>
<protein>
    <submittedName>
        <fullName evidence="2">Uncharacterized protein</fullName>
    </submittedName>
</protein>
<evidence type="ECO:0000313" key="2">
    <source>
        <dbReference type="EMBL" id="MEF3079553.1"/>
    </source>
</evidence>
<dbReference type="RefSeq" id="WP_331810310.1">
    <property type="nucleotide sequence ID" value="NZ_JAZHOU010000003.1"/>
</dbReference>
<dbReference type="Proteomes" id="UP001356704">
    <property type="component" value="Unassembled WGS sequence"/>
</dbReference>
<organism evidence="2 3">
    <name type="scientific">Winogradskyella poriferorum</name>
    <dbReference type="NCBI Taxonomy" id="307627"/>
    <lineage>
        <taxon>Bacteria</taxon>
        <taxon>Pseudomonadati</taxon>
        <taxon>Bacteroidota</taxon>
        <taxon>Flavobacteriia</taxon>
        <taxon>Flavobacteriales</taxon>
        <taxon>Flavobacteriaceae</taxon>
        <taxon>Winogradskyella</taxon>
    </lineage>
</organism>
<feature type="transmembrane region" description="Helical" evidence="1">
    <location>
        <begin position="12"/>
        <end position="32"/>
    </location>
</feature>
<name>A0ABU7W7V7_9FLAO</name>
<comment type="caution">
    <text evidence="2">The sequence shown here is derived from an EMBL/GenBank/DDBJ whole genome shotgun (WGS) entry which is preliminary data.</text>
</comment>